<organism evidence="5 6">
    <name type="scientific">Parafrankia irregularis</name>
    <dbReference type="NCBI Taxonomy" id="795642"/>
    <lineage>
        <taxon>Bacteria</taxon>
        <taxon>Bacillati</taxon>
        <taxon>Actinomycetota</taxon>
        <taxon>Actinomycetes</taxon>
        <taxon>Frankiales</taxon>
        <taxon>Frankiaceae</taxon>
        <taxon>Parafrankia</taxon>
    </lineage>
</organism>
<dbReference type="GO" id="GO:0008483">
    <property type="term" value="F:transaminase activity"/>
    <property type="evidence" value="ECO:0007669"/>
    <property type="project" value="TreeGrafter"/>
</dbReference>
<comment type="cofactor">
    <cofactor evidence="1">
        <name>pyridoxal 5'-phosphate</name>
        <dbReference type="ChEBI" id="CHEBI:597326"/>
    </cofactor>
</comment>
<name>A0A0S4QDS1_9ACTN</name>
<feature type="active site" description="Proton acceptor" evidence="2">
    <location>
        <position position="207"/>
    </location>
</feature>
<dbReference type="InterPro" id="IPR000653">
    <property type="entry name" value="DegT/StrS_aminotransferase"/>
</dbReference>
<dbReference type="PANTHER" id="PTHR30244:SF34">
    <property type="entry name" value="DTDP-4-AMINO-4,6-DIDEOXYGALACTOSE TRANSAMINASE"/>
    <property type="match status" value="1"/>
</dbReference>
<dbReference type="InterPro" id="IPR015424">
    <property type="entry name" value="PyrdxlP-dep_Trfase"/>
</dbReference>
<dbReference type="SUPFAM" id="SSF53383">
    <property type="entry name" value="PLP-dependent transferases"/>
    <property type="match status" value="1"/>
</dbReference>
<sequence length="422" mass="45126">MTESMPTGLTPVRLRAQTVAPREESAVRGTWPVFGHAEVAAAVEVLGSGAVNYWTGTQGRRFEEEFAAAVGCEYGVAVANGTMALEIALRVLGVGPGDEVIVPSRTFIASASCVVALGARPVVVDVDPDSQNLTAQTVLAGITARTKAVVAVHLAGWPVEMAGLLELAREYGIAVVEDCAQAHGARLHGRPVGSWGDVAAWSFCQDKILTTAGEGGMITTNDPALHQAAWSYKDHGKSWKKAHQPATGTGYRWVHDSFGTNARMHEIAAAVGRAALPRLPADLAARRRNAAVLTARLAGLPVLRTTTPPPWVEHAYYRWYGFIRPERLRDGWDRGRILATLVAAGVPCSVGSCGEVYREAAFPAAWRPAHALPTAAELARTSLAFLVHPTLESADMHHWADLITHVLSEASIGRLEPPYLPE</sequence>
<feature type="modified residue" description="N6-(pyridoxal phosphate)lysine" evidence="3">
    <location>
        <position position="207"/>
    </location>
</feature>
<keyword evidence="6" id="KW-1185">Reference proteome</keyword>
<dbReference type="Gene3D" id="3.90.1150.10">
    <property type="entry name" value="Aspartate Aminotransferase, domain 1"/>
    <property type="match status" value="1"/>
</dbReference>
<comment type="similarity">
    <text evidence="4">Belongs to the DegT/DnrJ/EryC1 family.</text>
</comment>
<keyword evidence="3 4" id="KW-0663">Pyridoxal phosphate</keyword>
<dbReference type="GO" id="GO:0000271">
    <property type="term" value="P:polysaccharide biosynthetic process"/>
    <property type="evidence" value="ECO:0007669"/>
    <property type="project" value="TreeGrafter"/>
</dbReference>
<evidence type="ECO:0000256" key="4">
    <source>
        <dbReference type="RuleBase" id="RU004508"/>
    </source>
</evidence>
<accession>A0A0S4QDS1</accession>
<dbReference type="Proteomes" id="UP000198802">
    <property type="component" value="Unassembled WGS sequence"/>
</dbReference>
<reference evidence="6" key="1">
    <citation type="submission" date="2015-11" db="EMBL/GenBank/DDBJ databases">
        <authorList>
            <person name="Varghese N."/>
        </authorList>
    </citation>
    <scope>NUCLEOTIDE SEQUENCE [LARGE SCALE GENOMIC DNA]</scope>
    <source>
        <strain evidence="6">DSM 45899</strain>
    </source>
</reference>
<protein>
    <submittedName>
        <fullName evidence="5">dTDP-4-amino-4,6-dideoxygalactose transaminase</fullName>
    </submittedName>
</protein>
<dbReference type="CDD" id="cd00616">
    <property type="entry name" value="AHBA_syn"/>
    <property type="match status" value="1"/>
</dbReference>
<dbReference type="AlphaFoldDB" id="A0A0S4QDS1"/>
<dbReference type="PANTHER" id="PTHR30244">
    <property type="entry name" value="TRANSAMINASE"/>
    <property type="match status" value="1"/>
</dbReference>
<evidence type="ECO:0000256" key="1">
    <source>
        <dbReference type="ARBA" id="ARBA00001933"/>
    </source>
</evidence>
<dbReference type="InterPro" id="IPR015422">
    <property type="entry name" value="PyrdxlP-dep_Trfase_small"/>
</dbReference>
<dbReference type="InterPro" id="IPR015421">
    <property type="entry name" value="PyrdxlP-dep_Trfase_major"/>
</dbReference>
<proteinExistence type="inferred from homology"/>
<evidence type="ECO:0000256" key="3">
    <source>
        <dbReference type="PIRSR" id="PIRSR000390-2"/>
    </source>
</evidence>
<evidence type="ECO:0000256" key="2">
    <source>
        <dbReference type="PIRSR" id="PIRSR000390-1"/>
    </source>
</evidence>
<evidence type="ECO:0000313" key="5">
    <source>
        <dbReference type="EMBL" id="CUU53792.1"/>
    </source>
</evidence>
<gene>
    <name evidence="5" type="ORF">Ga0074812_101290</name>
</gene>
<dbReference type="GO" id="GO:0030170">
    <property type="term" value="F:pyridoxal phosphate binding"/>
    <property type="evidence" value="ECO:0007669"/>
    <property type="project" value="TreeGrafter"/>
</dbReference>
<dbReference type="RefSeq" id="WP_091270717.1">
    <property type="nucleotide sequence ID" value="NZ_FAOZ01000001.1"/>
</dbReference>
<evidence type="ECO:0000313" key="6">
    <source>
        <dbReference type="Proteomes" id="UP000198802"/>
    </source>
</evidence>
<dbReference type="PIRSF" id="PIRSF000390">
    <property type="entry name" value="PLP_StrS"/>
    <property type="match status" value="1"/>
</dbReference>
<dbReference type="EMBL" id="FAOZ01000001">
    <property type="protein sequence ID" value="CUU53792.1"/>
    <property type="molecule type" value="Genomic_DNA"/>
</dbReference>
<dbReference type="Pfam" id="PF01041">
    <property type="entry name" value="DegT_DnrJ_EryC1"/>
    <property type="match status" value="1"/>
</dbReference>
<dbReference type="Gene3D" id="3.40.640.10">
    <property type="entry name" value="Type I PLP-dependent aspartate aminotransferase-like (Major domain)"/>
    <property type="match status" value="1"/>
</dbReference>